<comment type="caution">
    <text evidence="2">The sequence shown here is derived from an EMBL/GenBank/DDBJ whole genome shotgun (WGS) entry which is preliminary data.</text>
</comment>
<evidence type="ECO:0000313" key="2">
    <source>
        <dbReference type="EMBL" id="CAF4698951.1"/>
    </source>
</evidence>
<protein>
    <submittedName>
        <fullName evidence="2">Uncharacterized protein</fullName>
    </submittedName>
</protein>
<gene>
    <name evidence="2" type="ORF">SRO942_LOCUS51385</name>
</gene>
<proteinExistence type="predicted"/>
<organism evidence="2 3">
    <name type="scientific">Didymodactylos carnosus</name>
    <dbReference type="NCBI Taxonomy" id="1234261"/>
    <lineage>
        <taxon>Eukaryota</taxon>
        <taxon>Metazoa</taxon>
        <taxon>Spiralia</taxon>
        <taxon>Gnathifera</taxon>
        <taxon>Rotifera</taxon>
        <taxon>Eurotatoria</taxon>
        <taxon>Bdelloidea</taxon>
        <taxon>Philodinida</taxon>
        <taxon>Philodinidae</taxon>
        <taxon>Didymodactylos</taxon>
    </lineage>
</organism>
<dbReference type="Proteomes" id="UP000681722">
    <property type="component" value="Unassembled WGS sequence"/>
</dbReference>
<accession>A0A8S3A589</accession>
<evidence type="ECO:0000256" key="1">
    <source>
        <dbReference type="SAM" id="MobiDB-lite"/>
    </source>
</evidence>
<feature type="region of interest" description="Disordered" evidence="1">
    <location>
        <begin position="56"/>
        <end position="78"/>
    </location>
</feature>
<sequence>AYLKDIYSVVDESQIKKAISNVGAKARQKLGAESSKNSLESNNAVFAIEAQDDNELEHDQQQVIGDDTSNIFDDSSVN</sequence>
<dbReference type="EMBL" id="CAJOBC010161542">
    <property type="protein sequence ID" value="CAF4698951.1"/>
    <property type="molecule type" value="Genomic_DNA"/>
</dbReference>
<dbReference type="AlphaFoldDB" id="A0A8S3A589"/>
<name>A0A8S3A589_9BILA</name>
<evidence type="ECO:0000313" key="3">
    <source>
        <dbReference type="Proteomes" id="UP000681722"/>
    </source>
</evidence>
<feature type="non-terminal residue" evidence="2">
    <location>
        <position position="1"/>
    </location>
</feature>
<reference evidence="2" key="1">
    <citation type="submission" date="2021-02" db="EMBL/GenBank/DDBJ databases">
        <authorList>
            <person name="Nowell W R."/>
        </authorList>
    </citation>
    <scope>NUCLEOTIDE SEQUENCE</scope>
</reference>
<feature type="compositionally biased region" description="Polar residues" evidence="1">
    <location>
        <begin position="61"/>
        <end position="78"/>
    </location>
</feature>